<dbReference type="AlphaFoldDB" id="A0A3N4II96"/>
<feature type="region of interest" description="Disordered" evidence="1">
    <location>
        <begin position="1"/>
        <end position="26"/>
    </location>
</feature>
<evidence type="ECO:0000256" key="1">
    <source>
        <dbReference type="SAM" id="MobiDB-lite"/>
    </source>
</evidence>
<protein>
    <submittedName>
        <fullName evidence="2">Uncharacterized protein</fullName>
    </submittedName>
</protein>
<dbReference type="EMBL" id="ML119662">
    <property type="protein sequence ID" value="RPA83880.1"/>
    <property type="molecule type" value="Genomic_DNA"/>
</dbReference>
<evidence type="ECO:0000313" key="2">
    <source>
        <dbReference type="EMBL" id="RPA83880.1"/>
    </source>
</evidence>
<gene>
    <name evidence="2" type="ORF">BJ508DRAFT_324230</name>
</gene>
<dbReference type="Proteomes" id="UP000275078">
    <property type="component" value="Unassembled WGS sequence"/>
</dbReference>
<name>A0A3N4II96_ASCIM</name>
<organism evidence="2 3">
    <name type="scientific">Ascobolus immersus RN42</name>
    <dbReference type="NCBI Taxonomy" id="1160509"/>
    <lineage>
        <taxon>Eukaryota</taxon>
        <taxon>Fungi</taxon>
        <taxon>Dikarya</taxon>
        <taxon>Ascomycota</taxon>
        <taxon>Pezizomycotina</taxon>
        <taxon>Pezizomycetes</taxon>
        <taxon>Pezizales</taxon>
        <taxon>Ascobolaceae</taxon>
        <taxon>Ascobolus</taxon>
    </lineage>
</organism>
<reference evidence="2 3" key="1">
    <citation type="journal article" date="2018" name="Nat. Ecol. Evol.">
        <title>Pezizomycetes genomes reveal the molecular basis of ectomycorrhizal truffle lifestyle.</title>
        <authorList>
            <person name="Murat C."/>
            <person name="Payen T."/>
            <person name="Noel B."/>
            <person name="Kuo A."/>
            <person name="Morin E."/>
            <person name="Chen J."/>
            <person name="Kohler A."/>
            <person name="Krizsan K."/>
            <person name="Balestrini R."/>
            <person name="Da Silva C."/>
            <person name="Montanini B."/>
            <person name="Hainaut M."/>
            <person name="Levati E."/>
            <person name="Barry K.W."/>
            <person name="Belfiori B."/>
            <person name="Cichocki N."/>
            <person name="Clum A."/>
            <person name="Dockter R.B."/>
            <person name="Fauchery L."/>
            <person name="Guy J."/>
            <person name="Iotti M."/>
            <person name="Le Tacon F."/>
            <person name="Lindquist E.A."/>
            <person name="Lipzen A."/>
            <person name="Malagnac F."/>
            <person name="Mello A."/>
            <person name="Molinier V."/>
            <person name="Miyauchi S."/>
            <person name="Poulain J."/>
            <person name="Riccioni C."/>
            <person name="Rubini A."/>
            <person name="Sitrit Y."/>
            <person name="Splivallo R."/>
            <person name="Traeger S."/>
            <person name="Wang M."/>
            <person name="Zifcakova L."/>
            <person name="Wipf D."/>
            <person name="Zambonelli A."/>
            <person name="Paolocci F."/>
            <person name="Nowrousian M."/>
            <person name="Ottonello S."/>
            <person name="Baldrian P."/>
            <person name="Spatafora J.W."/>
            <person name="Henrissat B."/>
            <person name="Nagy L.G."/>
            <person name="Aury J.M."/>
            <person name="Wincker P."/>
            <person name="Grigoriev I.V."/>
            <person name="Bonfante P."/>
            <person name="Martin F.M."/>
        </authorList>
    </citation>
    <scope>NUCLEOTIDE SEQUENCE [LARGE SCALE GENOMIC DNA]</scope>
    <source>
        <strain evidence="2 3">RN42</strain>
    </source>
</reference>
<sequence>MDDSPSTVAFTPASSRAHSRRSSISSQISDLTLTPRIGASMPLPIEQTPKSPSYREFHIFNNIDTMGFDVKQSQTVIEFAQEANCYKLRKFNDSTDKENRSMPWEDIAESLEKLCCSKGNSAAALVFLERLMREESARIGITMMLSYLEVRGKFCDQAILEIMAIELKPSDSYARKFLAFSSMYALSSSPKNEGYPREFAVDTGVLSTGCKTNKSTRAKLVQKSEGYIRNMASYIKHYGCREGISGVFLEFLNESSAHPVDAMASRK</sequence>
<proteinExistence type="predicted"/>
<keyword evidence="3" id="KW-1185">Reference proteome</keyword>
<accession>A0A3N4II96</accession>
<evidence type="ECO:0000313" key="3">
    <source>
        <dbReference type="Proteomes" id="UP000275078"/>
    </source>
</evidence>